<evidence type="ECO:0000313" key="2">
    <source>
        <dbReference type="EMBL" id="CAB4931164.1"/>
    </source>
</evidence>
<gene>
    <name evidence="2" type="ORF">UFOPK3610_01946</name>
</gene>
<proteinExistence type="predicted"/>
<organism evidence="2">
    <name type="scientific">freshwater metagenome</name>
    <dbReference type="NCBI Taxonomy" id="449393"/>
    <lineage>
        <taxon>unclassified sequences</taxon>
        <taxon>metagenomes</taxon>
        <taxon>ecological metagenomes</taxon>
    </lineage>
</organism>
<accession>A0A6J7ILE4</accession>
<feature type="compositionally biased region" description="Low complexity" evidence="1">
    <location>
        <begin position="1"/>
        <end position="21"/>
    </location>
</feature>
<feature type="region of interest" description="Disordered" evidence="1">
    <location>
        <begin position="1"/>
        <end position="24"/>
    </location>
</feature>
<reference evidence="2" key="1">
    <citation type="submission" date="2020-05" db="EMBL/GenBank/DDBJ databases">
        <authorList>
            <person name="Chiriac C."/>
            <person name="Salcher M."/>
            <person name="Ghai R."/>
            <person name="Kavagutti S V."/>
        </authorList>
    </citation>
    <scope>NUCLEOTIDE SEQUENCE</scope>
</reference>
<protein>
    <submittedName>
        <fullName evidence="2">Unannotated protein</fullName>
    </submittedName>
</protein>
<dbReference type="AlphaFoldDB" id="A0A6J7ILE4"/>
<evidence type="ECO:0000256" key="1">
    <source>
        <dbReference type="SAM" id="MobiDB-lite"/>
    </source>
</evidence>
<name>A0A6J7ILE4_9ZZZZ</name>
<sequence>MLSAAAAKPVAAMTAPVTTPAETSPTFWRRLSRDEFFMTSPLYQDSPGDRLFHRDCRAVLYESPDKPWRIMREPIVLLARV</sequence>
<dbReference type="EMBL" id="CAFBMR010000141">
    <property type="protein sequence ID" value="CAB4931164.1"/>
    <property type="molecule type" value="Genomic_DNA"/>
</dbReference>